<dbReference type="EMBL" id="CP029190">
    <property type="protein sequence ID" value="QES46600.1"/>
    <property type="molecule type" value="Genomic_DNA"/>
</dbReference>
<evidence type="ECO:0000313" key="2">
    <source>
        <dbReference type="Proteomes" id="UP000325211"/>
    </source>
</evidence>
<proteinExistence type="predicted"/>
<protein>
    <recommendedName>
        <fullName evidence="3">Lipoprotein</fullName>
    </recommendedName>
</protein>
<gene>
    <name evidence="1" type="ORF">DEJ50_00780</name>
</gene>
<dbReference type="PROSITE" id="PS51257">
    <property type="entry name" value="PROKAR_LIPOPROTEIN"/>
    <property type="match status" value="1"/>
</dbReference>
<evidence type="ECO:0008006" key="3">
    <source>
        <dbReference type="Google" id="ProtNLM"/>
    </source>
</evidence>
<evidence type="ECO:0000313" key="1">
    <source>
        <dbReference type="EMBL" id="QES46600.1"/>
    </source>
</evidence>
<dbReference type="Proteomes" id="UP000325211">
    <property type="component" value="Chromosome"/>
</dbReference>
<sequence length="176" mass="18692">MIAMRALLAVLLVGAGLSGCSLLPGFETCEGTGPARAELDELPALALRPEGAVPVEGPWAGSSCVDDTAGAWLTADRLYAYRGTREDVLEYYGRAAPAAGWRPVRDLDTGPDGRAAVFCFESADRPSITLAFDSPEALQEIYAVKPDPGALPGPDDARTWFWWSAEAEPDGSRMSC</sequence>
<name>A0A5P2CWE7_STRVZ</name>
<accession>A0A5P2CWE7</accession>
<organism evidence="1 2">
    <name type="scientific">Streptomyces venezuelae</name>
    <dbReference type="NCBI Taxonomy" id="54571"/>
    <lineage>
        <taxon>Bacteria</taxon>
        <taxon>Bacillati</taxon>
        <taxon>Actinomycetota</taxon>
        <taxon>Actinomycetes</taxon>
        <taxon>Kitasatosporales</taxon>
        <taxon>Streptomycetaceae</taxon>
        <taxon>Streptomyces</taxon>
    </lineage>
</organism>
<reference evidence="1 2" key="1">
    <citation type="submission" date="2018-05" db="EMBL/GenBank/DDBJ databases">
        <title>Streptomyces venezuelae.</title>
        <authorList>
            <person name="Kim W."/>
            <person name="Lee N."/>
            <person name="Cho B.-K."/>
        </authorList>
    </citation>
    <scope>NUCLEOTIDE SEQUENCE [LARGE SCALE GENOMIC DNA]</scope>
    <source>
        <strain evidence="1 2">ATCC 21782</strain>
    </source>
</reference>
<dbReference type="AlphaFoldDB" id="A0A5P2CWE7"/>